<proteinExistence type="predicted"/>
<evidence type="ECO:0000313" key="2">
    <source>
        <dbReference type="Proteomes" id="UP001230051"/>
    </source>
</evidence>
<dbReference type="CDD" id="cd09271">
    <property type="entry name" value="RNase_H2-C"/>
    <property type="match status" value="1"/>
</dbReference>
<dbReference type="AlphaFoldDB" id="A0AAD8FRX4"/>
<dbReference type="EMBL" id="JAGXEW010000055">
    <property type="protein sequence ID" value="KAK1150904.1"/>
    <property type="molecule type" value="Genomic_DNA"/>
</dbReference>
<dbReference type="InterPro" id="IPR052863">
    <property type="entry name" value="RNase_H2_subunit_C"/>
</dbReference>
<dbReference type="GO" id="GO:0032299">
    <property type="term" value="C:ribonuclease H2 complex"/>
    <property type="evidence" value="ECO:0007669"/>
    <property type="project" value="InterPro"/>
</dbReference>
<dbReference type="GO" id="GO:0006401">
    <property type="term" value="P:RNA catabolic process"/>
    <property type="evidence" value="ECO:0007669"/>
    <property type="project" value="InterPro"/>
</dbReference>
<name>A0AAD8FRX4_ACIOX</name>
<reference evidence="1" key="1">
    <citation type="submission" date="2022-02" db="EMBL/GenBank/DDBJ databases">
        <title>Atlantic sturgeon de novo genome assembly.</title>
        <authorList>
            <person name="Stock M."/>
            <person name="Klopp C."/>
            <person name="Guiguen Y."/>
            <person name="Cabau C."/>
            <person name="Parinello H."/>
            <person name="Santidrian Yebra-Pimentel E."/>
            <person name="Kuhl H."/>
            <person name="Dirks R.P."/>
            <person name="Guessner J."/>
            <person name="Wuertz S."/>
            <person name="Du K."/>
            <person name="Schartl M."/>
        </authorList>
    </citation>
    <scope>NUCLEOTIDE SEQUENCE</scope>
    <source>
        <strain evidence="1">STURGEONOMICS-FGT-2020</strain>
        <tissue evidence="1">Whole blood</tissue>
    </source>
</reference>
<protein>
    <submittedName>
        <fullName evidence="1">Ribonuclease H2 subunit C isoform X2</fullName>
    </submittedName>
</protein>
<comment type="caution">
    <text evidence="1">The sequence shown here is derived from an EMBL/GenBank/DDBJ whole genome shotgun (WGS) entry which is preliminary data.</text>
</comment>
<accession>A0AAD8FRX4</accession>
<dbReference type="InterPro" id="IPR013924">
    <property type="entry name" value="RNase_H2_suC"/>
</dbReference>
<gene>
    <name evidence="1" type="primary">Rnaseh2c</name>
    <name evidence="1" type="ORF">AOXY_G33313</name>
</gene>
<keyword evidence="2" id="KW-1185">Reference proteome</keyword>
<sequence>MVKTATLSIHYNILRSPLDGSTASSKDHIACFGERVSVKDYKSHKPLQRSSSNNRLAPSDVIQSVNFCAEQPRDRMSGSRVIRLDLASLQRAGRDPVHLLPCEIEHDGPANVNRYFSPAVKETKSEMSVSFRGRGLKGQEVSVPQGYSGMVLKEDHKPISEDEDRSLRVRSTFSTLTCWNLETPPSSDDGVVMAMNWPVIAEAIHAPIED</sequence>
<dbReference type="PANTHER" id="PTHR47063:SF1">
    <property type="entry name" value="RIBONUCLEASE H2 SUBUNIT C"/>
    <property type="match status" value="1"/>
</dbReference>
<dbReference type="Gene3D" id="2.40.128.680">
    <property type="match status" value="1"/>
</dbReference>
<dbReference type="Proteomes" id="UP001230051">
    <property type="component" value="Unassembled WGS sequence"/>
</dbReference>
<dbReference type="Pfam" id="PF08615">
    <property type="entry name" value="RNase_H2_suC"/>
    <property type="match status" value="1"/>
</dbReference>
<dbReference type="PANTHER" id="PTHR47063">
    <property type="entry name" value="RIBONUCLEASE H2 SUBUNIT C"/>
    <property type="match status" value="1"/>
</dbReference>
<organism evidence="1 2">
    <name type="scientific">Acipenser oxyrinchus oxyrinchus</name>
    <dbReference type="NCBI Taxonomy" id="40147"/>
    <lineage>
        <taxon>Eukaryota</taxon>
        <taxon>Metazoa</taxon>
        <taxon>Chordata</taxon>
        <taxon>Craniata</taxon>
        <taxon>Vertebrata</taxon>
        <taxon>Euteleostomi</taxon>
        <taxon>Actinopterygii</taxon>
        <taxon>Chondrostei</taxon>
        <taxon>Acipenseriformes</taxon>
        <taxon>Acipenseridae</taxon>
        <taxon>Acipenser</taxon>
    </lineage>
</organism>
<evidence type="ECO:0000313" key="1">
    <source>
        <dbReference type="EMBL" id="KAK1150904.1"/>
    </source>
</evidence>